<feature type="region of interest" description="Disordered" evidence="1">
    <location>
        <begin position="80"/>
        <end position="145"/>
    </location>
</feature>
<feature type="compositionally biased region" description="Polar residues" evidence="1">
    <location>
        <begin position="85"/>
        <end position="95"/>
    </location>
</feature>
<evidence type="ECO:0000256" key="1">
    <source>
        <dbReference type="SAM" id="MobiDB-lite"/>
    </source>
</evidence>
<evidence type="ECO:0000313" key="2">
    <source>
        <dbReference type="EMBL" id="KOM47642.1"/>
    </source>
</evidence>
<evidence type="ECO:0000313" key="3">
    <source>
        <dbReference type="Proteomes" id="UP000053144"/>
    </source>
</evidence>
<gene>
    <name evidence="2" type="ORF">LR48_Vigan07g134600</name>
</gene>
<accession>A0A0L9UYI4</accession>
<sequence>MMDNSLGVAHGKKPATIEFSIEKGWKMHTRTAAAGCMPSGAHGKIKFGASKHMREGKESPPNVARKKAITFFLGKWCAHGKESSTRPTLGTSKTSRPAPFKSSHGHSPWGASNKAARQGGGTHGLGPEKKRGENGATRGRESTQHTVLEYLTDPAGWEKNSTAQLTSNNFEVQHTTHIQQLPSSKLEERKLTAHEDFWLERKRAAATH</sequence>
<dbReference type="EMBL" id="CM003377">
    <property type="protein sequence ID" value="KOM47642.1"/>
    <property type="molecule type" value="Genomic_DNA"/>
</dbReference>
<dbReference type="Proteomes" id="UP000053144">
    <property type="component" value="Chromosome 7"/>
</dbReference>
<protein>
    <submittedName>
        <fullName evidence="2">Uncharacterized protein</fullName>
    </submittedName>
</protein>
<proteinExistence type="predicted"/>
<organism evidence="2 3">
    <name type="scientific">Phaseolus angularis</name>
    <name type="common">Azuki bean</name>
    <name type="synonym">Vigna angularis</name>
    <dbReference type="NCBI Taxonomy" id="3914"/>
    <lineage>
        <taxon>Eukaryota</taxon>
        <taxon>Viridiplantae</taxon>
        <taxon>Streptophyta</taxon>
        <taxon>Embryophyta</taxon>
        <taxon>Tracheophyta</taxon>
        <taxon>Spermatophyta</taxon>
        <taxon>Magnoliopsida</taxon>
        <taxon>eudicotyledons</taxon>
        <taxon>Gunneridae</taxon>
        <taxon>Pentapetalae</taxon>
        <taxon>rosids</taxon>
        <taxon>fabids</taxon>
        <taxon>Fabales</taxon>
        <taxon>Fabaceae</taxon>
        <taxon>Papilionoideae</taxon>
        <taxon>50 kb inversion clade</taxon>
        <taxon>NPAAA clade</taxon>
        <taxon>indigoferoid/millettioid clade</taxon>
        <taxon>Phaseoleae</taxon>
        <taxon>Vigna</taxon>
    </lineage>
</organism>
<dbReference type="Gramene" id="KOM47642">
    <property type="protein sequence ID" value="KOM47642"/>
    <property type="gene ID" value="LR48_Vigan07g134600"/>
</dbReference>
<reference evidence="3" key="1">
    <citation type="journal article" date="2015" name="Proc. Natl. Acad. Sci. U.S.A.">
        <title>Genome sequencing of adzuki bean (Vigna angularis) provides insight into high starch and low fat accumulation and domestication.</title>
        <authorList>
            <person name="Yang K."/>
            <person name="Tian Z."/>
            <person name="Chen C."/>
            <person name="Luo L."/>
            <person name="Zhao B."/>
            <person name="Wang Z."/>
            <person name="Yu L."/>
            <person name="Li Y."/>
            <person name="Sun Y."/>
            <person name="Li W."/>
            <person name="Chen Y."/>
            <person name="Li Y."/>
            <person name="Zhang Y."/>
            <person name="Ai D."/>
            <person name="Zhao J."/>
            <person name="Shang C."/>
            <person name="Ma Y."/>
            <person name="Wu B."/>
            <person name="Wang M."/>
            <person name="Gao L."/>
            <person name="Sun D."/>
            <person name="Zhang P."/>
            <person name="Guo F."/>
            <person name="Wang W."/>
            <person name="Li Y."/>
            <person name="Wang J."/>
            <person name="Varshney R.K."/>
            <person name="Wang J."/>
            <person name="Ling H.Q."/>
            <person name="Wan P."/>
        </authorList>
    </citation>
    <scope>NUCLEOTIDE SEQUENCE</scope>
    <source>
        <strain evidence="3">cv. Jingnong 6</strain>
    </source>
</reference>
<dbReference type="AlphaFoldDB" id="A0A0L9UYI4"/>
<name>A0A0L9UYI4_PHAAN</name>
<feature type="compositionally biased region" description="Basic and acidic residues" evidence="1">
    <location>
        <begin position="126"/>
        <end position="143"/>
    </location>
</feature>